<sequence>MRNINVCTTVYTEEGSEHYSSPWPKGSVTVSIGVFRGTWRLLGSKKEWKVLFDRVEHRSGQRERPTTPAPDETKSERRPAAGLGSRSEPNSSSITFESWSDQDGARSVIRA</sequence>
<comment type="caution">
    <text evidence="2">The sequence shown here is derived from an EMBL/GenBank/DDBJ whole genome shotgun (WGS) entry which is preliminary data.</text>
</comment>
<proteinExistence type="predicted"/>
<feature type="compositionally biased region" description="Basic and acidic residues" evidence="1">
    <location>
        <begin position="54"/>
        <end position="79"/>
    </location>
</feature>
<organism evidence="2 3">
    <name type="scientific">Brassica cretica</name>
    <name type="common">Mustard</name>
    <dbReference type="NCBI Taxonomy" id="69181"/>
    <lineage>
        <taxon>Eukaryota</taxon>
        <taxon>Viridiplantae</taxon>
        <taxon>Streptophyta</taxon>
        <taxon>Embryophyta</taxon>
        <taxon>Tracheophyta</taxon>
        <taxon>Spermatophyta</taxon>
        <taxon>Magnoliopsida</taxon>
        <taxon>eudicotyledons</taxon>
        <taxon>Gunneridae</taxon>
        <taxon>Pentapetalae</taxon>
        <taxon>rosids</taxon>
        <taxon>malvids</taxon>
        <taxon>Brassicales</taxon>
        <taxon>Brassicaceae</taxon>
        <taxon>Brassiceae</taxon>
        <taxon>Brassica</taxon>
    </lineage>
</organism>
<feature type="region of interest" description="Disordered" evidence="1">
    <location>
        <begin position="54"/>
        <end position="111"/>
    </location>
</feature>
<feature type="compositionally biased region" description="Polar residues" evidence="1">
    <location>
        <begin position="87"/>
        <end position="101"/>
    </location>
</feature>
<evidence type="ECO:0000256" key="1">
    <source>
        <dbReference type="SAM" id="MobiDB-lite"/>
    </source>
</evidence>
<protein>
    <submittedName>
        <fullName evidence="2">Uncharacterized protein</fullName>
    </submittedName>
</protein>
<keyword evidence="3" id="KW-1185">Reference proteome</keyword>
<dbReference type="Proteomes" id="UP000266723">
    <property type="component" value="Unassembled WGS sequence"/>
</dbReference>
<dbReference type="EMBL" id="QGKV02000832">
    <property type="protein sequence ID" value="KAF3546486.1"/>
    <property type="molecule type" value="Genomic_DNA"/>
</dbReference>
<reference evidence="2 3" key="1">
    <citation type="journal article" date="2020" name="BMC Genomics">
        <title>Intraspecific diversification of the crop wild relative Brassica cretica Lam. using demographic model selection.</title>
        <authorList>
            <person name="Kioukis A."/>
            <person name="Michalopoulou V.A."/>
            <person name="Briers L."/>
            <person name="Pirintsos S."/>
            <person name="Studholme D.J."/>
            <person name="Pavlidis P."/>
            <person name="Sarris P.F."/>
        </authorList>
    </citation>
    <scope>NUCLEOTIDE SEQUENCE [LARGE SCALE GENOMIC DNA]</scope>
    <source>
        <strain evidence="3">cv. PFS-1207/04</strain>
    </source>
</reference>
<gene>
    <name evidence="2" type="ORF">DY000_02009863</name>
</gene>
<evidence type="ECO:0000313" key="3">
    <source>
        <dbReference type="Proteomes" id="UP000266723"/>
    </source>
</evidence>
<name>A0ABQ7C2T6_BRACR</name>
<evidence type="ECO:0000313" key="2">
    <source>
        <dbReference type="EMBL" id="KAF3546486.1"/>
    </source>
</evidence>
<accession>A0ABQ7C2T6</accession>